<evidence type="ECO:0000259" key="7">
    <source>
        <dbReference type="PROSITE" id="PS50103"/>
    </source>
</evidence>
<dbReference type="SUPFAM" id="SSF90229">
    <property type="entry name" value="CCCH zinc finger"/>
    <property type="match status" value="1"/>
</dbReference>
<feature type="compositionally biased region" description="Basic and acidic residues" evidence="6">
    <location>
        <begin position="309"/>
        <end position="333"/>
    </location>
</feature>
<keyword evidence="1 5" id="KW-0479">Metal-binding</keyword>
<dbReference type="Pfam" id="PF18044">
    <property type="entry name" value="zf-CCCH_4"/>
    <property type="match status" value="1"/>
</dbReference>
<dbReference type="AlphaFoldDB" id="C1E374"/>
<dbReference type="InterPro" id="IPR000571">
    <property type="entry name" value="Znf_CCCH"/>
</dbReference>
<evidence type="ECO:0000313" key="9">
    <source>
        <dbReference type="Proteomes" id="UP000002009"/>
    </source>
</evidence>
<feature type="compositionally biased region" description="Basic and acidic residues" evidence="6">
    <location>
        <begin position="207"/>
        <end position="220"/>
    </location>
</feature>
<dbReference type="PROSITE" id="PS50084">
    <property type="entry name" value="KH_TYPE_1"/>
    <property type="match status" value="1"/>
</dbReference>
<keyword evidence="4" id="KW-0694">RNA-binding</keyword>
<dbReference type="InterPro" id="IPR036612">
    <property type="entry name" value="KH_dom_type_1_sf"/>
</dbReference>
<evidence type="ECO:0000256" key="6">
    <source>
        <dbReference type="SAM" id="MobiDB-lite"/>
    </source>
</evidence>
<gene>
    <name evidence="8" type="ORF">MICPUN_57579</name>
</gene>
<keyword evidence="3 5" id="KW-0862">Zinc</keyword>
<dbReference type="RefSeq" id="XP_002501250.1">
    <property type="nucleotide sequence ID" value="XM_002501204.1"/>
</dbReference>
<dbReference type="GeneID" id="8242536"/>
<dbReference type="InParanoid" id="C1E374"/>
<keyword evidence="2 5" id="KW-0863">Zinc-finger</keyword>
<name>C1E374_MICCC</name>
<feature type="domain" description="C3H1-type" evidence="7">
    <location>
        <begin position="226"/>
        <end position="253"/>
    </location>
</feature>
<keyword evidence="9" id="KW-1185">Reference proteome</keyword>
<dbReference type="Pfam" id="PF00013">
    <property type="entry name" value="KH_1"/>
    <property type="match status" value="1"/>
</dbReference>
<feature type="region of interest" description="Disordered" evidence="6">
    <location>
        <begin position="192"/>
        <end position="234"/>
    </location>
</feature>
<dbReference type="OrthoDB" id="5204190at2759"/>
<proteinExistence type="predicted"/>
<feature type="region of interest" description="Disordered" evidence="6">
    <location>
        <begin position="249"/>
        <end position="333"/>
    </location>
</feature>
<dbReference type="SMART" id="SM00322">
    <property type="entry name" value="KH"/>
    <property type="match status" value="1"/>
</dbReference>
<organism evidence="8 9">
    <name type="scientific">Micromonas commoda (strain RCC299 / NOUM17 / CCMP2709)</name>
    <name type="common">Picoplanktonic green alga</name>
    <dbReference type="NCBI Taxonomy" id="296587"/>
    <lineage>
        <taxon>Eukaryota</taxon>
        <taxon>Viridiplantae</taxon>
        <taxon>Chlorophyta</taxon>
        <taxon>Mamiellophyceae</taxon>
        <taxon>Mamiellales</taxon>
        <taxon>Mamiellaceae</taxon>
        <taxon>Micromonas</taxon>
    </lineage>
</organism>
<evidence type="ECO:0000313" key="8">
    <source>
        <dbReference type="EMBL" id="ACO62508.1"/>
    </source>
</evidence>
<dbReference type="CDD" id="cd00105">
    <property type="entry name" value="KH-I"/>
    <property type="match status" value="1"/>
</dbReference>
<dbReference type="InterPro" id="IPR004087">
    <property type="entry name" value="KH_dom"/>
</dbReference>
<dbReference type="PROSITE" id="PS50103">
    <property type="entry name" value="ZF_C3H1"/>
    <property type="match status" value="1"/>
</dbReference>
<dbReference type="GO" id="GO:0003723">
    <property type="term" value="F:RNA binding"/>
    <property type="evidence" value="ECO:0007669"/>
    <property type="project" value="UniProtKB-UniRule"/>
</dbReference>
<dbReference type="Gene3D" id="3.30.1370.10">
    <property type="entry name" value="K Homology domain, type 1"/>
    <property type="match status" value="1"/>
</dbReference>
<feature type="compositionally biased region" description="Basic and acidic residues" evidence="6">
    <location>
        <begin position="262"/>
        <end position="296"/>
    </location>
</feature>
<evidence type="ECO:0000256" key="5">
    <source>
        <dbReference type="PROSITE-ProRule" id="PRU00723"/>
    </source>
</evidence>
<dbReference type="KEGG" id="mis:MICPUN_57579"/>
<evidence type="ECO:0000256" key="4">
    <source>
        <dbReference type="PROSITE-ProRule" id="PRU00117"/>
    </source>
</evidence>
<dbReference type="InterPro" id="IPR004088">
    <property type="entry name" value="KH_dom_type_1"/>
</dbReference>
<dbReference type="Gene3D" id="4.10.1000.10">
    <property type="entry name" value="Zinc finger, CCCH-type"/>
    <property type="match status" value="1"/>
</dbReference>
<evidence type="ECO:0000256" key="1">
    <source>
        <dbReference type="ARBA" id="ARBA00022723"/>
    </source>
</evidence>
<protein>
    <recommendedName>
        <fullName evidence="7">C3H1-type domain-containing protein</fullName>
    </recommendedName>
</protein>
<feature type="zinc finger region" description="C3H1-type" evidence="5">
    <location>
        <begin position="226"/>
        <end position="253"/>
    </location>
</feature>
<sequence>MESTGLRMFSGSLPRAGMPSRGVEAPLSIRTFRNRFFPSVLAESLVVVARSRAIFSTLSSQGSTRKKLAAASGCILEYIGDVAVMAGNRDERRRCWDYLNWLLKQRKGALSVDPKGRDDVLELPVPSGKAGRLSGKGGNVLRSIEKETSTFCFLTDHRAAADGESRDELMLIFGRDKRDRYKAMDLMEDAMEGKYQPKGGGGGGGDRGGRDARGGGDRGGRGGGGNKRSDACHDFSVGRCTRGDKCRFSHDVASAGGTRGGGRSDRDASPRRDGRGGPDRGRGRRDRDRDRDRRGPYGDGRGGGGGSRGGERGGGRDEEAGARPGEDPRYDRR</sequence>
<dbReference type="Proteomes" id="UP000002009">
    <property type="component" value="Chromosome 4"/>
</dbReference>
<dbReference type="GO" id="GO:0008270">
    <property type="term" value="F:zinc ion binding"/>
    <property type="evidence" value="ECO:0007669"/>
    <property type="project" value="UniProtKB-KW"/>
</dbReference>
<dbReference type="InterPro" id="IPR041367">
    <property type="entry name" value="Znf-CCCH_4"/>
</dbReference>
<evidence type="ECO:0000256" key="2">
    <source>
        <dbReference type="ARBA" id="ARBA00022771"/>
    </source>
</evidence>
<evidence type="ECO:0000256" key="3">
    <source>
        <dbReference type="ARBA" id="ARBA00022833"/>
    </source>
</evidence>
<dbReference type="SMART" id="SM00356">
    <property type="entry name" value="ZnF_C3H1"/>
    <property type="match status" value="1"/>
</dbReference>
<dbReference type="EMBL" id="CP001325">
    <property type="protein sequence ID" value="ACO62508.1"/>
    <property type="molecule type" value="Genomic_DNA"/>
</dbReference>
<dbReference type="SUPFAM" id="SSF54791">
    <property type="entry name" value="Eukaryotic type KH-domain (KH-domain type I)"/>
    <property type="match status" value="1"/>
</dbReference>
<dbReference type="STRING" id="296587.C1E374"/>
<reference evidence="8 9" key="1">
    <citation type="journal article" date="2009" name="Science">
        <title>Green evolution and dynamic adaptations revealed by genomes of the marine picoeukaryotes Micromonas.</title>
        <authorList>
            <person name="Worden A.Z."/>
            <person name="Lee J.H."/>
            <person name="Mock T."/>
            <person name="Rouze P."/>
            <person name="Simmons M.P."/>
            <person name="Aerts A.L."/>
            <person name="Allen A.E."/>
            <person name="Cuvelier M.L."/>
            <person name="Derelle E."/>
            <person name="Everett M.V."/>
            <person name="Foulon E."/>
            <person name="Grimwood J."/>
            <person name="Gundlach H."/>
            <person name="Henrissat B."/>
            <person name="Napoli C."/>
            <person name="McDonald S.M."/>
            <person name="Parker M.S."/>
            <person name="Rombauts S."/>
            <person name="Salamov A."/>
            <person name="Von Dassow P."/>
            <person name="Badger J.H."/>
            <person name="Coutinho P.M."/>
            <person name="Demir E."/>
            <person name="Dubchak I."/>
            <person name="Gentemann C."/>
            <person name="Eikrem W."/>
            <person name="Gready J.E."/>
            <person name="John U."/>
            <person name="Lanier W."/>
            <person name="Lindquist E.A."/>
            <person name="Lucas S."/>
            <person name="Mayer K.F."/>
            <person name="Moreau H."/>
            <person name="Not F."/>
            <person name="Otillar R."/>
            <person name="Panaud O."/>
            <person name="Pangilinan J."/>
            <person name="Paulsen I."/>
            <person name="Piegu B."/>
            <person name="Poliakov A."/>
            <person name="Robbens S."/>
            <person name="Schmutz J."/>
            <person name="Toulza E."/>
            <person name="Wyss T."/>
            <person name="Zelensky A."/>
            <person name="Zhou K."/>
            <person name="Armbrust E.V."/>
            <person name="Bhattacharya D."/>
            <person name="Goodenough U.W."/>
            <person name="Van de Peer Y."/>
            <person name="Grigoriev I.V."/>
        </authorList>
    </citation>
    <scope>NUCLEOTIDE SEQUENCE [LARGE SCALE GENOMIC DNA]</scope>
    <source>
        <strain evidence="9">RCC299 / NOUM17</strain>
    </source>
</reference>
<dbReference type="InterPro" id="IPR036855">
    <property type="entry name" value="Znf_CCCH_sf"/>
</dbReference>
<accession>C1E374</accession>
<feature type="compositionally biased region" description="Gly residues" evidence="6">
    <location>
        <begin position="297"/>
        <end position="308"/>
    </location>
</feature>